<dbReference type="InterPro" id="IPR050565">
    <property type="entry name" value="LYPA1-2/EST-like"/>
</dbReference>
<evidence type="ECO:0000256" key="1">
    <source>
        <dbReference type="ARBA" id="ARBA00006499"/>
    </source>
</evidence>
<dbReference type="InterPro" id="IPR029058">
    <property type="entry name" value="AB_hydrolase_fold"/>
</dbReference>
<accession>A0A7W8D6E2</accession>
<dbReference type="PANTHER" id="PTHR10655">
    <property type="entry name" value="LYSOPHOSPHOLIPASE-RELATED"/>
    <property type="match status" value="1"/>
</dbReference>
<dbReference type="PANTHER" id="PTHR10655:SF17">
    <property type="entry name" value="LYSOPHOSPHOLIPASE-LIKE PROTEIN 1"/>
    <property type="match status" value="1"/>
</dbReference>
<dbReference type="AlphaFoldDB" id="A0A7W8D6E2"/>
<organism evidence="4 5">
    <name type="scientific">Chiayiivirga flava</name>
    <dbReference type="NCBI Taxonomy" id="659595"/>
    <lineage>
        <taxon>Bacteria</taxon>
        <taxon>Pseudomonadati</taxon>
        <taxon>Pseudomonadota</taxon>
        <taxon>Gammaproteobacteria</taxon>
        <taxon>Lysobacterales</taxon>
        <taxon>Lysobacteraceae</taxon>
        <taxon>Chiayiivirga</taxon>
    </lineage>
</organism>
<dbReference type="Pfam" id="PF02230">
    <property type="entry name" value="Abhydrolase_2"/>
    <property type="match status" value="1"/>
</dbReference>
<evidence type="ECO:0000313" key="5">
    <source>
        <dbReference type="Proteomes" id="UP000521199"/>
    </source>
</evidence>
<reference evidence="4 5" key="1">
    <citation type="submission" date="2020-08" db="EMBL/GenBank/DDBJ databases">
        <title>Genomic Encyclopedia of Type Strains, Phase IV (KMG-IV): sequencing the most valuable type-strain genomes for metagenomic binning, comparative biology and taxonomic classification.</title>
        <authorList>
            <person name="Goeker M."/>
        </authorList>
    </citation>
    <scope>NUCLEOTIDE SEQUENCE [LARGE SCALE GENOMIC DNA]</scope>
    <source>
        <strain evidence="4 5">DSM 24163</strain>
    </source>
</reference>
<dbReference type="EMBL" id="JACHHP010000004">
    <property type="protein sequence ID" value="MBB5208750.1"/>
    <property type="molecule type" value="Genomic_DNA"/>
</dbReference>
<dbReference type="RefSeq" id="WP_183961305.1">
    <property type="nucleotide sequence ID" value="NZ_JACHHP010000004.1"/>
</dbReference>
<dbReference type="Gene3D" id="3.40.50.1820">
    <property type="entry name" value="alpha/beta hydrolase"/>
    <property type="match status" value="1"/>
</dbReference>
<name>A0A7W8D6E2_9GAMM</name>
<dbReference type="InterPro" id="IPR003140">
    <property type="entry name" value="PLipase/COase/thioEstase"/>
</dbReference>
<keyword evidence="2" id="KW-0378">Hydrolase</keyword>
<comment type="caution">
    <text evidence="4">The sequence shown here is derived from an EMBL/GenBank/DDBJ whole genome shotgun (WGS) entry which is preliminary data.</text>
</comment>
<dbReference type="SUPFAM" id="SSF53474">
    <property type="entry name" value="alpha/beta-Hydrolases"/>
    <property type="match status" value="1"/>
</dbReference>
<protein>
    <submittedName>
        <fullName evidence="4">Phospholipase/carboxylesterase</fullName>
    </submittedName>
</protein>
<evidence type="ECO:0000259" key="3">
    <source>
        <dbReference type="Pfam" id="PF02230"/>
    </source>
</evidence>
<evidence type="ECO:0000256" key="2">
    <source>
        <dbReference type="ARBA" id="ARBA00022801"/>
    </source>
</evidence>
<dbReference type="Proteomes" id="UP000521199">
    <property type="component" value="Unassembled WGS sequence"/>
</dbReference>
<comment type="similarity">
    <text evidence="1">Belongs to the AB hydrolase superfamily. AB hydrolase 2 family.</text>
</comment>
<proteinExistence type="inferred from homology"/>
<keyword evidence="5" id="KW-1185">Reference proteome</keyword>
<sequence length="226" mass="24597">MAQAFDGIELTTGDTPAWAVIWLHGLGADGHDFEPIVPQFARRDWPAIRFVFPHAPIRPVTINNGVRMRAWYDILGLEIAQRQDVDGIYASVKAVDALIAREAARGIPSERVILAGFSQGGAIVLAAGVRHARPLGGIVALSTYLPMAERTDAERSEANRAVPIFMGHGTQDPVVGVALGQMSRDYLANLGYRVDWFDYPMPHSVSPKEITDLGDWLGERFAAAAP</sequence>
<gene>
    <name evidence="4" type="ORF">HNQ52_002300</name>
</gene>
<dbReference type="GO" id="GO:0016787">
    <property type="term" value="F:hydrolase activity"/>
    <property type="evidence" value="ECO:0007669"/>
    <property type="project" value="UniProtKB-KW"/>
</dbReference>
<evidence type="ECO:0000313" key="4">
    <source>
        <dbReference type="EMBL" id="MBB5208750.1"/>
    </source>
</evidence>
<feature type="domain" description="Phospholipase/carboxylesterase/thioesterase" evidence="3">
    <location>
        <begin position="16"/>
        <end position="216"/>
    </location>
</feature>